<dbReference type="EMBL" id="AZHX01000697">
    <property type="protein sequence ID" value="ETX06416.1"/>
    <property type="molecule type" value="Genomic_DNA"/>
</dbReference>
<proteinExistence type="predicted"/>
<comment type="caution">
    <text evidence="1">The sequence shown here is derived from an EMBL/GenBank/DDBJ whole genome shotgun (WGS) entry which is preliminary data.</text>
</comment>
<evidence type="ECO:0000313" key="1">
    <source>
        <dbReference type="EMBL" id="ETX06416.1"/>
    </source>
</evidence>
<reference evidence="1 2" key="1">
    <citation type="journal article" date="2014" name="Nature">
        <title>An environmental bacterial taxon with a large and distinct metabolic repertoire.</title>
        <authorList>
            <person name="Wilson M.C."/>
            <person name="Mori T."/>
            <person name="Ruckert C."/>
            <person name="Uria A.R."/>
            <person name="Helf M.J."/>
            <person name="Takada K."/>
            <person name="Gernert C."/>
            <person name="Steffens U.A."/>
            <person name="Heycke N."/>
            <person name="Schmitt S."/>
            <person name="Rinke C."/>
            <person name="Helfrich E.J."/>
            <person name="Brachmann A.O."/>
            <person name="Gurgui C."/>
            <person name="Wakimoto T."/>
            <person name="Kracht M."/>
            <person name="Crusemann M."/>
            <person name="Hentschel U."/>
            <person name="Abe I."/>
            <person name="Matsunaga S."/>
            <person name="Kalinowski J."/>
            <person name="Takeyama H."/>
            <person name="Piel J."/>
        </authorList>
    </citation>
    <scope>NUCLEOTIDE SEQUENCE [LARGE SCALE GENOMIC DNA]</scope>
    <source>
        <strain evidence="2">TSY2</strain>
    </source>
</reference>
<dbReference type="AlphaFoldDB" id="W4M922"/>
<accession>W4M922</accession>
<dbReference type="Proteomes" id="UP000019140">
    <property type="component" value="Unassembled WGS sequence"/>
</dbReference>
<name>W4M922_9BACT</name>
<keyword evidence="2" id="KW-1185">Reference proteome</keyword>
<organism evidence="1 2">
    <name type="scientific">Candidatus Entotheonella gemina</name>
    <dbReference type="NCBI Taxonomy" id="1429439"/>
    <lineage>
        <taxon>Bacteria</taxon>
        <taxon>Pseudomonadati</taxon>
        <taxon>Nitrospinota/Tectimicrobiota group</taxon>
        <taxon>Candidatus Tectimicrobiota</taxon>
        <taxon>Candidatus Entotheonellia</taxon>
        <taxon>Candidatus Entotheonellales</taxon>
        <taxon>Candidatus Entotheonellaceae</taxon>
        <taxon>Candidatus Entotheonella</taxon>
    </lineage>
</organism>
<protein>
    <submittedName>
        <fullName evidence="1">Uncharacterized protein</fullName>
    </submittedName>
</protein>
<dbReference type="HOGENOM" id="CLU_3326047_0_0_7"/>
<sequence length="38" mass="4209">MKALAARWPNLTLATEDLSYAPTLNTRALQRLPLLLDG</sequence>
<gene>
    <name evidence="1" type="ORF">ETSY2_17205</name>
</gene>
<evidence type="ECO:0000313" key="2">
    <source>
        <dbReference type="Proteomes" id="UP000019140"/>
    </source>
</evidence>